<dbReference type="AlphaFoldDB" id="A0A067SJA7"/>
<sequence length="83" mass="9444">MIQAIPAQARAMETVSRGPRADHITLLFLRAEFPLVQEITAILGEMKDDHTKVWDSQESGFIRICGQRLVFSLFEVLCLIKRS</sequence>
<protein>
    <submittedName>
        <fullName evidence="1">Uncharacterized protein</fullName>
    </submittedName>
</protein>
<name>A0A067SJA7_GALM3</name>
<accession>A0A067SJA7</accession>
<keyword evidence="2" id="KW-1185">Reference proteome</keyword>
<proteinExistence type="predicted"/>
<reference evidence="2" key="1">
    <citation type="journal article" date="2014" name="Proc. Natl. Acad. Sci. U.S.A.">
        <title>Extensive sampling of basidiomycete genomes demonstrates inadequacy of the white-rot/brown-rot paradigm for wood decay fungi.</title>
        <authorList>
            <person name="Riley R."/>
            <person name="Salamov A.A."/>
            <person name="Brown D.W."/>
            <person name="Nagy L.G."/>
            <person name="Floudas D."/>
            <person name="Held B.W."/>
            <person name="Levasseur A."/>
            <person name="Lombard V."/>
            <person name="Morin E."/>
            <person name="Otillar R."/>
            <person name="Lindquist E.A."/>
            <person name="Sun H."/>
            <person name="LaButti K.M."/>
            <person name="Schmutz J."/>
            <person name="Jabbour D."/>
            <person name="Luo H."/>
            <person name="Baker S.E."/>
            <person name="Pisabarro A.G."/>
            <person name="Walton J.D."/>
            <person name="Blanchette R.A."/>
            <person name="Henrissat B."/>
            <person name="Martin F."/>
            <person name="Cullen D."/>
            <person name="Hibbett D.S."/>
            <person name="Grigoriev I.V."/>
        </authorList>
    </citation>
    <scope>NUCLEOTIDE SEQUENCE [LARGE SCALE GENOMIC DNA]</scope>
    <source>
        <strain evidence="2">CBS 339.88</strain>
    </source>
</reference>
<organism evidence="1 2">
    <name type="scientific">Galerina marginata (strain CBS 339.88)</name>
    <dbReference type="NCBI Taxonomy" id="685588"/>
    <lineage>
        <taxon>Eukaryota</taxon>
        <taxon>Fungi</taxon>
        <taxon>Dikarya</taxon>
        <taxon>Basidiomycota</taxon>
        <taxon>Agaricomycotina</taxon>
        <taxon>Agaricomycetes</taxon>
        <taxon>Agaricomycetidae</taxon>
        <taxon>Agaricales</taxon>
        <taxon>Agaricineae</taxon>
        <taxon>Strophariaceae</taxon>
        <taxon>Galerina</taxon>
    </lineage>
</organism>
<gene>
    <name evidence="1" type="ORF">GALMADRAFT_801148</name>
</gene>
<dbReference type="HOGENOM" id="CLU_2542727_0_0_1"/>
<dbReference type="Proteomes" id="UP000027222">
    <property type="component" value="Unassembled WGS sequence"/>
</dbReference>
<evidence type="ECO:0000313" key="2">
    <source>
        <dbReference type="Proteomes" id="UP000027222"/>
    </source>
</evidence>
<dbReference type="EMBL" id="KL142394">
    <property type="protein sequence ID" value="KDR71020.1"/>
    <property type="molecule type" value="Genomic_DNA"/>
</dbReference>
<evidence type="ECO:0000313" key="1">
    <source>
        <dbReference type="EMBL" id="KDR71020.1"/>
    </source>
</evidence>